<dbReference type="GO" id="GO:0046872">
    <property type="term" value="F:metal ion binding"/>
    <property type="evidence" value="ECO:0007669"/>
    <property type="project" value="UniProtKB-KW"/>
</dbReference>
<dbReference type="AlphaFoldDB" id="A0A832M2G4"/>
<dbReference type="InterPro" id="IPR050884">
    <property type="entry name" value="CNP_phosphodiesterase-III"/>
</dbReference>
<keyword evidence="2 6" id="KW-0378">Hydrolase</keyword>
<comment type="caution">
    <text evidence="6">The sequence shown here is derived from an EMBL/GenBank/DDBJ whole genome shotgun (WGS) entry which is preliminary data.</text>
</comment>
<dbReference type="GO" id="GO:0004115">
    <property type="term" value="F:3',5'-cyclic-AMP phosphodiesterase activity"/>
    <property type="evidence" value="ECO:0007669"/>
    <property type="project" value="UniProtKB-EC"/>
</dbReference>
<dbReference type="NCBIfam" id="NF008359">
    <property type="entry name" value="PRK11148.1"/>
    <property type="match status" value="1"/>
</dbReference>
<evidence type="ECO:0000256" key="4">
    <source>
        <dbReference type="ARBA" id="ARBA00025742"/>
    </source>
</evidence>
<dbReference type="InterPro" id="IPR026575">
    <property type="entry name" value="GpdQ/CpdA-like"/>
</dbReference>
<dbReference type="Pfam" id="PF00149">
    <property type="entry name" value="Metallophos"/>
    <property type="match status" value="1"/>
</dbReference>
<reference evidence="6" key="1">
    <citation type="journal article" date="2020" name="mSystems">
        <title>Genome- and Community-Level Interaction Insights into Carbon Utilization and Element Cycling Functions of Hydrothermarchaeota in Hydrothermal Sediment.</title>
        <authorList>
            <person name="Zhou Z."/>
            <person name="Liu Y."/>
            <person name="Xu W."/>
            <person name="Pan J."/>
            <person name="Luo Z.H."/>
            <person name="Li M."/>
        </authorList>
    </citation>
    <scope>NUCLEOTIDE SEQUENCE [LARGE SCALE GENOMIC DNA]</scope>
    <source>
        <strain evidence="6">SpSt-402</strain>
    </source>
</reference>
<protein>
    <submittedName>
        <fullName evidence="6">3',5'-cyclic-AMP phosphodiesterase</fullName>
        <ecNumber evidence="6">3.1.4.53</ecNumber>
    </submittedName>
</protein>
<gene>
    <name evidence="6" type="primary">cpdA</name>
    <name evidence="6" type="ORF">ENR47_03390</name>
</gene>
<accession>A0A832M2G4</accession>
<dbReference type="PANTHER" id="PTHR42988:SF2">
    <property type="entry name" value="CYCLIC NUCLEOTIDE PHOSPHODIESTERASE CBUA0032-RELATED"/>
    <property type="match status" value="1"/>
</dbReference>
<dbReference type="SUPFAM" id="SSF56300">
    <property type="entry name" value="Metallo-dependent phosphatases"/>
    <property type="match status" value="1"/>
</dbReference>
<keyword evidence="3" id="KW-0408">Iron</keyword>
<dbReference type="EC" id="3.1.4.53" evidence="6"/>
<evidence type="ECO:0000313" key="6">
    <source>
        <dbReference type="EMBL" id="HGW93319.1"/>
    </source>
</evidence>
<dbReference type="Gene3D" id="3.60.21.10">
    <property type="match status" value="1"/>
</dbReference>
<sequence length="264" mass="29509">MRESSLLVAQITDIHLFAESDKCLLGLKTLESFQAVLYQVKDLERQPDLLLLTGDLSQDGSAESYEMLHAMLEPLGIPAYWVPGNHDKPAVMAEVLTRSPISHQKSFRAGGWRFLLLDSCVPGCVHGVLSPESLSWLDTELSQQPDEPTLIAFHHPPFLVGSDWMNDIGLLNADELFAVCDRHPQIKVVLFGHIHQEFHQNRNGVDYLGTPSTCIQFKPNSPQFSLDEEQPGLRLTTLFPDGTWQSSVRRTIYACEPDLAAVGY</sequence>
<feature type="domain" description="Calcineurin-like phosphoesterase" evidence="5">
    <location>
        <begin position="8"/>
        <end position="196"/>
    </location>
</feature>
<dbReference type="PANTHER" id="PTHR42988">
    <property type="entry name" value="PHOSPHOHYDROLASE"/>
    <property type="match status" value="1"/>
</dbReference>
<dbReference type="InterPro" id="IPR029052">
    <property type="entry name" value="Metallo-depent_PP-like"/>
</dbReference>
<evidence type="ECO:0000256" key="2">
    <source>
        <dbReference type="ARBA" id="ARBA00022801"/>
    </source>
</evidence>
<proteinExistence type="inferred from homology"/>
<keyword evidence="1" id="KW-0479">Metal-binding</keyword>
<dbReference type="EMBL" id="DSRD01000219">
    <property type="protein sequence ID" value="HGW93319.1"/>
    <property type="molecule type" value="Genomic_DNA"/>
</dbReference>
<comment type="similarity">
    <text evidence="4">Belongs to the cyclic nucleotide phosphodiesterase class-III family.</text>
</comment>
<evidence type="ECO:0000259" key="5">
    <source>
        <dbReference type="Pfam" id="PF00149"/>
    </source>
</evidence>
<evidence type="ECO:0000256" key="1">
    <source>
        <dbReference type="ARBA" id="ARBA00022723"/>
    </source>
</evidence>
<organism evidence="6">
    <name type="scientific">Oscillatoriales cyanobacterium SpSt-402</name>
    <dbReference type="NCBI Taxonomy" id="2282168"/>
    <lineage>
        <taxon>Bacteria</taxon>
        <taxon>Bacillati</taxon>
        <taxon>Cyanobacteriota</taxon>
        <taxon>Cyanophyceae</taxon>
        <taxon>Oscillatoriophycideae</taxon>
        <taxon>Oscillatoriales</taxon>
    </lineage>
</organism>
<dbReference type="CDD" id="cd07402">
    <property type="entry name" value="MPP_GpdQ"/>
    <property type="match status" value="1"/>
</dbReference>
<evidence type="ECO:0000256" key="3">
    <source>
        <dbReference type="ARBA" id="ARBA00023004"/>
    </source>
</evidence>
<dbReference type="InterPro" id="IPR004843">
    <property type="entry name" value="Calcineurin-like_PHP"/>
</dbReference>
<name>A0A832M2G4_9CYAN</name>